<feature type="compositionally biased region" description="Polar residues" evidence="1">
    <location>
        <begin position="371"/>
        <end position="385"/>
    </location>
</feature>
<dbReference type="eggNOG" id="KOG3912">
    <property type="taxonomic scope" value="Eukaryota"/>
</dbReference>
<feature type="transmembrane region" description="Helical" evidence="2">
    <location>
        <begin position="12"/>
        <end position="36"/>
    </location>
</feature>
<dbReference type="HOGENOM" id="CLU_718511_0_0_1"/>
<dbReference type="GeneID" id="17270447"/>
<feature type="transmembrane region" description="Helical" evidence="2">
    <location>
        <begin position="180"/>
        <end position="196"/>
    </location>
</feature>
<feature type="transmembrane region" description="Helical" evidence="2">
    <location>
        <begin position="91"/>
        <end position="113"/>
    </location>
</feature>
<protein>
    <recommendedName>
        <fullName evidence="5">EamA domain-containing protein</fullName>
    </recommendedName>
</protein>
<feature type="region of interest" description="Disordered" evidence="1">
    <location>
        <begin position="355"/>
        <end position="385"/>
    </location>
</feature>
<accession>A0A0D3KSB7</accession>
<dbReference type="Proteomes" id="UP000013827">
    <property type="component" value="Unassembled WGS sequence"/>
</dbReference>
<evidence type="ECO:0000313" key="3">
    <source>
        <dbReference type="EnsemblProtists" id="EOD38652"/>
    </source>
</evidence>
<organism evidence="3 4">
    <name type="scientific">Emiliania huxleyi (strain CCMP1516)</name>
    <dbReference type="NCBI Taxonomy" id="280463"/>
    <lineage>
        <taxon>Eukaryota</taxon>
        <taxon>Haptista</taxon>
        <taxon>Haptophyta</taxon>
        <taxon>Prymnesiophyceae</taxon>
        <taxon>Isochrysidales</taxon>
        <taxon>Noelaerhabdaceae</taxon>
        <taxon>Emiliania</taxon>
    </lineage>
</organism>
<reference evidence="3" key="2">
    <citation type="submission" date="2024-10" db="UniProtKB">
        <authorList>
            <consortium name="EnsemblProtists"/>
        </authorList>
    </citation>
    <scope>IDENTIFICATION</scope>
</reference>
<keyword evidence="4" id="KW-1185">Reference proteome</keyword>
<keyword evidence="2" id="KW-0472">Membrane</keyword>
<evidence type="ECO:0000256" key="1">
    <source>
        <dbReference type="SAM" id="MobiDB-lite"/>
    </source>
</evidence>
<feature type="transmembrane region" description="Helical" evidence="2">
    <location>
        <begin position="331"/>
        <end position="351"/>
    </location>
</feature>
<evidence type="ECO:0008006" key="5">
    <source>
        <dbReference type="Google" id="ProtNLM"/>
    </source>
</evidence>
<feature type="transmembrane region" description="Helical" evidence="2">
    <location>
        <begin position="222"/>
        <end position="240"/>
    </location>
</feature>
<feature type="transmembrane region" description="Helical" evidence="2">
    <location>
        <begin position="271"/>
        <end position="291"/>
    </location>
</feature>
<dbReference type="AlphaFoldDB" id="A0A0D3KSB7"/>
<dbReference type="PANTHER" id="PTHR13146:SF3">
    <property type="entry name" value="EAMA DOMAIN-CONTAINING PROTEIN"/>
    <property type="match status" value="1"/>
</dbReference>
<keyword evidence="2" id="KW-0812">Transmembrane</keyword>
<evidence type="ECO:0000313" key="4">
    <source>
        <dbReference type="Proteomes" id="UP000013827"/>
    </source>
</evidence>
<sequence>MSAVSGSRAWAAIALMVVTVVCGASSTLCAKIIFLLEVYDSEGQPTNFFKPLVVTTLVYGSLLASLPLHVAQYKLLRGWSTPLPLPRRGTVLTLLWPAVFDTLALTCLLVGLTKVRASVYEPMRGSIIIFTAIFRAALRMPPVLQGGHLLGIVLISAAVCLVGTSVMVDSTPGSDPSSGILWITCGCLLVAAQAVAEERVMDSDGNGPEATTPPLVVKGIEAGWGMLLMLFIALPIAALAPGDDVGGCFENSRDSLVIFFSPDNPLLRMMISAYLLAMRFYSLGAIFVTFYLDGLWRSITESFIPLTLWFFSLLLFYFSDGAHGEAWTRQSWLQLAGTAILLVGVAIYSSVKASSAASASERASESESIHRTLSQKDQLSGSASS</sequence>
<dbReference type="RefSeq" id="XP_005777331.1">
    <property type="nucleotide sequence ID" value="XM_005777274.1"/>
</dbReference>
<dbReference type="GeneID" id="17283923"/>
<dbReference type="GO" id="GO:0016020">
    <property type="term" value="C:membrane"/>
    <property type="evidence" value="ECO:0007669"/>
    <property type="project" value="TreeGrafter"/>
</dbReference>
<dbReference type="PaxDb" id="2903-EOD24902"/>
<reference evidence="4" key="1">
    <citation type="journal article" date="2013" name="Nature">
        <title>Pan genome of the phytoplankton Emiliania underpins its global distribution.</title>
        <authorList>
            <person name="Read B.A."/>
            <person name="Kegel J."/>
            <person name="Klute M.J."/>
            <person name="Kuo A."/>
            <person name="Lefebvre S.C."/>
            <person name="Maumus F."/>
            <person name="Mayer C."/>
            <person name="Miller J."/>
            <person name="Monier A."/>
            <person name="Salamov A."/>
            <person name="Young J."/>
            <person name="Aguilar M."/>
            <person name="Claverie J.M."/>
            <person name="Frickenhaus S."/>
            <person name="Gonzalez K."/>
            <person name="Herman E.K."/>
            <person name="Lin Y.C."/>
            <person name="Napier J."/>
            <person name="Ogata H."/>
            <person name="Sarno A.F."/>
            <person name="Shmutz J."/>
            <person name="Schroeder D."/>
            <person name="de Vargas C."/>
            <person name="Verret F."/>
            <person name="von Dassow P."/>
            <person name="Valentin K."/>
            <person name="Van de Peer Y."/>
            <person name="Wheeler G."/>
            <person name="Dacks J.B."/>
            <person name="Delwiche C.F."/>
            <person name="Dyhrman S.T."/>
            <person name="Glockner G."/>
            <person name="John U."/>
            <person name="Richards T."/>
            <person name="Worden A.Z."/>
            <person name="Zhang X."/>
            <person name="Grigoriev I.V."/>
            <person name="Allen A.E."/>
            <person name="Bidle K."/>
            <person name="Borodovsky M."/>
            <person name="Bowler C."/>
            <person name="Brownlee C."/>
            <person name="Cock J.M."/>
            <person name="Elias M."/>
            <person name="Gladyshev V.N."/>
            <person name="Groth M."/>
            <person name="Guda C."/>
            <person name="Hadaegh A."/>
            <person name="Iglesias-Rodriguez M.D."/>
            <person name="Jenkins J."/>
            <person name="Jones B.M."/>
            <person name="Lawson T."/>
            <person name="Leese F."/>
            <person name="Lindquist E."/>
            <person name="Lobanov A."/>
            <person name="Lomsadze A."/>
            <person name="Malik S.B."/>
            <person name="Marsh M.E."/>
            <person name="Mackinder L."/>
            <person name="Mock T."/>
            <person name="Mueller-Roeber B."/>
            <person name="Pagarete A."/>
            <person name="Parker M."/>
            <person name="Probert I."/>
            <person name="Quesneville H."/>
            <person name="Raines C."/>
            <person name="Rensing S.A."/>
            <person name="Riano-Pachon D.M."/>
            <person name="Richier S."/>
            <person name="Rokitta S."/>
            <person name="Shiraiwa Y."/>
            <person name="Soanes D.M."/>
            <person name="van der Giezen M."/>
            <person name="Wahlund T.M."/>
            <person name="Williams B."/>
            <person name="Wilson W."/>
            <person name="Wolfe G."/>
            <person name="Wurch L.L."/>
        </authorList>
    </citation>
    <scope>NUCLEOTIDE SEQUENCE</scope>
</reference>
<dbReference type="RefSeq" id="XP_005791081.1">
    <property type="nucleotide sequence ID" value="XM_005791024.1"/>
</dbReference>
<feature type="transmembrane region" description="Helical" evidence="2">
    <location>
        <begin position="303"/>
        <end position="319"/>
    </location>
</feature>
<keyword evidence="2" id="KW-1133">Transmembrane helix</keyword>
<dbReference type="PANTHER" id="PTHR13146">
    <property type="match status" value="1"/>
</dbReference>
<dbReference type="EnsemblProtists" id="EOD24902">
    <property type="protein sequence ID" value="EOD24902"/>
    <property type="gene ID" value="EMIHUDRAFT_115759"/>
</dbReference>
<feature type="transmembrane region" description="Helical" evidence="2">
    <location>
        <begin position="149"/>
        <end position="168"/>
    </location>
</feature>
<evidence type="ECO:0000256" key="2">
    <source>
        <dbReference type="SAM" id="Phobius"/>
    </source>
</evidence>
<dbReference type="KEGG" id="ehx:EMIHUDRAFT_115759"/>
<feature type="transmembrane region" description="Helical" evidence="2">
    <location>
        <begin position="48"/>
        <end position="70"/>
    </location>
</feature>
<dbReference type="OMA" id="FIPCNFK"/>
<name>A0A0D3KSB7_EMIH1</name>
<proteinExistence type="predicted"/>
<dbReference type="KEGG" id="ehx:EMIHUDRAFT_109321"/>
<dbReference type="EnsemblProtists" id="EOD38652">
    <property type="protein sequence ID" value="EOD38652"/>
    <property type="gene ID" value="EMIHUDRAFT_109321"/>
</dbReference>